<dbReference type="Proteomes" id="UP000016935">
    <property type="component" value="Unassembled WGS sequence"/>
</dbReference>
<organism evidence="3 4">
    <name type="scientific">Exserohilum turcicum (strain 28A)</name>
    <name type="common">Northern leaf blight fungus</name>
    <name type="synonym">Setosphaeria turcica</name>
    <dbReference type="NCBI Taxonomy" id="671987"/>
    <lineage>
        <taxon>Eukaryota</taxon>
        <taxon>Fungi</taxon>
        <taxon>Dikarya</taxon>
        <taxon>Ascomycota</taxon>
        <taxon>Pezizomycotina</taxon>
        <taxon>Dothideomycetes</taxon>
        <taxon>Pleosporomycetidae</taxon>
        <taxon>Pleosporales</taxon>
        <taxon>Pleosporineae</taxon>
        <taxon>Pleosporaceae</taxon>
        <taxon>Exserohilum</taxon>
    </lineage>
</organism>
<dbReference type="AlphaFoldDB" id="R0KN09"/>
<feature type="region of interest" description="Disordered" evidence="1">
    <location>
        <begin position="572"/>
        <end position="593"/>
    </location>
</feature>
<gene>
    <name evidence="3" type="ORF">SETTUDRAFT_103139</name>
</gene>
<dbReference type="GeneID" id="19394963"/>
<dbReference type="OrthoDB" id="342264at2759"/>
<dbReference type="Pfam" id="PF00533">
    <property type="entry name" value="BRCT"/>
    <property type="match status" value="1"/>
</dbReference>
<keyword evidence="4" id="KW-1185">Reference proteome</keyword>
<dbReference type="RefSeq" id="XP_008022310.1">
    <property type="nucleotide sequence ID" value="XM_008024119.1"/>
</dbReference>
<feature type="compositionally biased region" description="Polar residues" evidence="1">
    <location>
        <begin position="318"/>
        <end position="331"/>
    </location>
</feature>
<dbReference type="STRING" id="671987.R0KN09"/>
<feature type="compositionally biased region" description="Polar residues" evidence="1">
    <location>
        <begin position="203"/>
        <end position="232"/>
    </location>
</feature>
<evidence type="ECO:0000256" key="1">
    <source>
        <dbReference type="SAM" id="MobiDB-lite"/>
    </source>
</evidence>
<protein>
    <recommendedName>
        <fullName evidence="2">BRCT domain-containing protein</fullName>
    </recommendedName>
</protein>
<reference evidence="3 4" key="1">
    <citation type="journal article" date="2012" name="PLoS Pathog.">
        <title>Diverse lifestyles and strategies of plant pathogenesis encoded in the genomes of eighteen Dothideomycetes fungi.</title>
        <authorList>
            <person name="Ohm R.A."/>
            <person name="Feau N."/>
            <person name="Henrissat B."/>
            <person name="Schoch C.L."/>
            <person name="Horwitz B.A."/>
            <person name="Barry K.W."/>
            <person name="Condon B.J."/>
            <person name="Copeland A.C."/>
            <person name="Dhillon B."/>
            <person name="Glaser F."/>
            <person name="Hesse C.N."/>
            <person name="Kosti I."/>
            <person name="LaButti K."/>
            <person name="Lindquist E.A."/>
            <person name="Lucas S."/>
            <person name="Salamov A.A."/>
            <person name="Bradshaw R.E."/>
            <person name="Ciuffetti L."/>
            <person name="Hamelin R.C."/>
            <person name="Kema G.H.J."/>
            <person name="Lawrence C."/>
            <person name="Scott J.A."/>
            <person name="Spatafora J.W."/>
            <person name="Turgeon B.G."/>
            <person name="de Wit P.J.G.M."/>
            <person name="Zhong S."/>
            <person name="Goodwin S.B."/>
            <person name="Grigoriev I.V."/>
        </authorList>
    </citation>
    <scope>NUCLEOTIDE SEQUENCE [LARGE SCALE GENOMIC DNA]</scope>
    <source>
        <strain evidence="4">28A</strain>
    </source>
</reference>
<feature type="domain" description="BRCT" evidence="2">
    <location>
        <begin position="391"/>
        <end position="457"/>
    </location>
</feature>
<feature type="region of interest" description="Disordered" evidence="1">
    <location>
        <begin position="175"/>
        <end position="383"/>
    </location>
</feature>
<proteinExistence type="predicted"/>
<accession>R0KN09</accession>
<name>R0KN09_EXST2</name>
<evidence type="ECO:0000259" key="2">
    <source>
        <dbReference type="PROSITE" id="PS50172"/>
    </source>
</evidence>
<dbReference type="SUPFAM" id="SSF52113">
    <property type="entry name" value="BRCT domain"/>
    <property type="match status" value="1"/>
</dbReference>
<dbReference type="SMART" id="SM00292">
    <property type="entry name" value="BRCT"/>
    <property type="match status" value="2"/>
</dbReference>
<reference evidence="3 4" key="2">
    <citation type="journal article" date="2013" name="PLoS Genet.">
        <title>Comparative genome structure, secondary metabolite, and effector coding capacity across Cochliobolus pathogens.</title>
        <authorList>
            <person name="Condon B.J."/>
            <person name="Leng Y."/>
            <person name="Wu D."/>
            <person name="Bushley K.E."/>
            <person name="Ohm R.A."/>
            <person name="Otillar R."/>
            <person name="Martin J."/>
            <person name="Schackwitz W."/>
            <person name="Grimwood J."/>
            <person name="MohdZainudin N."/>
            <person name="Xue C."/>
            <person name="Wang R."/>
            <person name="Manning V.A."/>
            <person name="Dhillon B."/>
            <person name="Tu Z.J."/>
            <person name="Steffenson B.J."/>
            <person name="Salamov A."/>
            <person name="Sun H."/>
            <person name="Lowry S."/>
            <person name="LaButti K."/>
            <person name="Han J."/>
            <person name="Copeland A."/>
            <person name="Lindquist E."/>
            <person name="Barry K."/>
            <person name="Schmutz J."/>
            <person name="Baker S.E."/>
            <person name="Ciuffetti L.M."/>
            <person name="Grigoriev I.V."/>
            <person name="Zhong S."/>
            <person name="Turgeon B.G."/>
        </authorList>
    </citation>
    <scope>NUCLEOTIDE SEQUENCE [LARGE SCALE GENOMIC DNA]</scope>
    <source>
        <strain evidence="4">28A</strain>
    </source>
</reference>
<sequence>MWTLVSPSPAVASGSNEYVLPNEGVAHIVLDEHAIAGPFGVKLEAVTEKLAIAPGRAHATSSPTARFELQPRNDNHSEAIFLRHGDTIHFSSLKSSFACQWTDSEVQVNSSAAPDARAIAATPGDETGDETEDEDLNEPATAVSAQNKESHPRATPQLLHQQSLVVQETPMAARVNSASNSMTVNIDPPKFTDNMADPVDKTPNPSQKPVTESDPVTETFSTARTGESQTKSAAAPKGLQNADIPPSADASMMGTVASKRGTPLRTRIKSSPQVQIPPRSTRKRSTSAVDEVSQPEDEARAGPNKRTKTSNDDDIHDSQASSIVVKSQGSTKNRKERMTDVAETDSEEEDFTRSPRSSGQSTPVITEAYDGPPPRVASSNSTITKNSQAVKLLKKQGGAYVEKLTENFDVLCVRDGDLQKKTKVLYALAHGIPIVTDAWLLDSAKKGRLLSLSAYKPSTSKQEEEWKFKFDDVFGKPQTPFKGYTIHFTKSLKAVYESFSEVTAVCKAAGARNVTSTRMNTTGDNIVLASSYEDDPEAQKLIKDGITCYTKDLFTYSIFRGILDLESDEFKINGPVSGSASSKENNKRGRKST</sequence>
<feature type="region of interest" description="Disordered" evidence="1">
    <location>
        <begin position="121"/>
        <end position="154"/>
    </location>
</feature>
<dbReference type="InterPro" id="IPR036420">
    <property type="entry name" value="BRCT_dom_sf"/>
</dbReference>
<feature type="compositionally biased region" description="Polar residues" evidence="1">
    <location>
        <begin position="354"/>
        <end position="364"/>
    </location>
</feature>
<dbReference type="InterPro" id="IPR001357">
    <property type="entry name" value="BRCT_dom"/>
</dbReference>
<feature type="compositionally biased region" description="Acidic residues" evidence="1">
    <location>
        <begin position="126"/>
        <end position="137"/>
    </location>
</feature>
<evidence type="ECO:0000313" key="4">
    <source>
        <dbReference type="Proteomes" id="UP000016935"/>
    </source>
</evidence>
<dbReference type="HOGENOM" id="CLU_032842_0_0_1"/>
<evidence type="ECO:0000313" key="3">
    <source>
        <dbReference type="EMBL" id="EOA90479.1"/>
    </source>
</evidence>
<dbReference type="Gene3D" id="3.40.50.10190">
    <property type="entry name" value="BRCT domain"/>
    <property type="match status" value="2"/>
</dbReference>
<dbReference type="eggNOG" id="KOG2043">
    <property type="taxonomic scope" value="Eukaryota"/>
</dbReference>
<dbReference type="EMBL" id="KB908493">
    <property type="protein sequence ID" value="EOA90479.1"/>
    <property type="molecule type" value="Genomic_DNA"/>
</dbReference>
<dbReference type="PROSITE" id="PS50172">
    <property type="entry name" value="BRCT"/>
    <property type="match status" value="1"/>
</dbReference>